<feature type="compositionally biased region" description="Basic and acidic residues" evidence="1">
    <location>
        <begin position="374"/>
        <end position="388"/>
    </location>
</feature>
<feature type="compositionally biased region" description="Low complexity" evidence="1">
    <location>
        <begin position="542"/>
        <end position="552"/>
    </location>
</feature>
<sequence length="849" mass="92164">MTSRQLKLSQKSTPTTKSSAVVFDDDGWRHPAELIYSSGRYWTDKKFFHYCIANALTISPSSLTSPDLLFVSDDKKAIVMNEKYRIPLMFVSRWQWNKLKSLMTAPEGERQLRWQAEKFEVLHIARVWKILTDEGPTKEALENTGYANGKEERICQIKKWRCHTLDRILNRFRMGCFSSEDERVEKFWGEYGETEYVKDVTEFDWERWISEPRDGVTMTLPEFSSGISAEQLMQGLVVNNEFWMWETPENPIPNAMPAWSMRPIAHDLFYRGKAQSSKPSPSTAKSGSKSISPSARRLDTQTPPRARRAQHPPPSISAPIPTHVSKPPEAIKPETKIESVSANNSKPIFGPPRPPNFPHPQPQTLKQDPLQPDSKAHEFDSKDSEQKEGTSSFIDSLKPPFVTDVTKYVPPPEPQRIPSAQSILTSTHTSTPSIDHGRLPPSPPVSAPSTDPTPTLSRKQKKLLSKRKRERAKRAMEAQARTATSANDHAGVHAYAPSTAGSDSSSAMETDTEMSPASKQSAKPVLRVSTIAVPPPHVPVDSSLTFSSSLVSAKEERADPRPTPTSGVSGDLKSIPLAVPLVASASGLHGTVAPPATTSVSAAPTLITTIAGSSDKIHRPNVDTIVPTSDSSHLSRTLNPNTIVTSNPTSDTSHPRGIKRPGSPLDKPSPFKARASLPPLSHHSNPSSPEDSEFTEIPGLGRFSALDSKPNRSASLSSIMNPVQTPTPTPTLLNIMGPSTSTTSARATEAKVDLTPAPLSGLFDGEFERKAQGDEYKGVGAAVSGGFNTTMGSTSSGHGRGAVNIVGGDGGASRGESIGANANVGRSRDNDGISELQDIWARSLAHLLV</sequence>
<evidence type="ECO:0000313" key="2">
    <source>
        <dbReference type="EMBL" id="KAF9034508.1"/>
    </source>
</evidence>
<evidence type="ECO:0000313" key="3">
    <source>
        <dbReference type="Proteomes" id="UP000772434"/>
    </source>
</evidence>
<dbReference type="EMBL" id="JADNRY010000621">
    <property type="protein sequence ID" value="KAF9034508.1"/>
    <property type="molecule type" value="Genomic_DNA"/>
</dbReference>
<dbReference type="Proteomes" id="UP000772434">
    <property type="component" value="Unassembled WGS sequence"/>
</dbReference>
<feature type="compositionally biased region" description="Polar residues" evidence="1">
    <location>
        <begin position="711"/>
        <end position="724"/>
    </location>
</feature>
<feature type="compositionally biased region" description="Pro residues" evidence="1">
    <location>
        <begin position="349"/>
        <end position="361"/>
    </location>
</feature>
<feature type="compositionally biased region" description="Polar residues" evidence="1">
    <location>
        <begin position="447"/>
        <end position="456"/>
    </location>
</feature>
<feature type="compositionally biased region" description="Polar residues" evidence="1">
    <location>
        <begin position="418"/>
        <end position="433"/>
    </location>
</feature>
<feature type="compositionally biased region" description="Low complexity" evidence="1">
    <location>
        <begin position="676"/>
        <end position="689"/>
    </location>
</feature>
<gene>
    <name evidence="2" type="ORF">BDP27DRAFT_1435814</name>
</gene>
<feature type="region of interest" description="Disordered" evidence="1">
    <location>
        <begin position="617"/>
        <end position="729"/>
    </location>
</feature>
<dbReference type="AlphaFoldDB" id="A0A9P5TVR5"/>
<evidence type="ECO:0000256" key="1">
    <source>
        <dbReference type="SAM" id="MobiDB-lite"/>
    </source>
</evidence>
<name>A0A9P5TVR5_9AGAR</name>
<keyword evidence="3" id="KW-1185">Reference proteome</keyword>
<protein>
    <submittedName>
        <fullName evidence="2">Uncharacterized protein</fullName>
    </submittedName>
</protein>
<comment type="caution">
    <text evidence="2">The sequence shown here is derived from an EMBL/GenBank/DDBJ whole genome shotgun (WGS) entry which is preliminary data.</text>
</comment>
<accession>A0A9P5TVR5</accession>
<feature type="compositionally biased region" description="Polar residues" evidence="1">
    <location>
        <begin position="274"/>
        <end position="293"/>
    </location>
</feature>
<feature type="compositionally biased region" description="Polar residues" evidence="1">
    <location>
        <begin position="499"/>
        <end position="521"/>
    </location>
</feature>
<reference evidence="2" key="1">
    <citation type="submission" date="2020-11" db="EMBL/GenBank/DDBJ databases">
        <authorList>
            <consortium name="DOE Joint Genome Institute"/>
            <person name="Ahrendt S."/>
            <person name="Riley R."/>
            <person name="Andreopoulos W."/>
            <person name="Labutti K."/>
            <person name="Pangilinan J."/>
            <person name="Ruiz-Duenas F.J."/>
            <person name="Barrasa J.M."/>
            <person name="Sanchez-Garcia M."/>
            <person name="Camarero S."/>
            <person name="Miyauchi S."/>
            <person name="Serrano A."/>
            <person name="Linde D."/>
            <person name="Babiker R."/>
            <person name="Drula E."/>
            <person name="Ayuso-Fernandez I."/>
            <person name="Pacheco R."/>
            <person name="Padilla G."/>
            <person name="Ferreira P."/>
            <person name="Barriuso J."/>
            <person name="Kellner H."/>
            <person name="Castanera R."/>
            <person name="Alfaro M."/>
            <person name="Ramirez L."/>
            <person name="Pisabarro A.G."/>
            <person name="Kuo A."/>
            <person name="Tritt A."/>
            <person name="Lipzen A."/>
            <person name="He G."/>
            <person name="Yan M."/>
            <person name="Ng V."/>
            <person name="Cullen D."/>
            <person name="Martin F."/>
            <person name="Rosso M.-N."/>
            <person name="Henrissat B."/>
            <person name="Hibbett D."/>
            <person name="Martinez A.T."/>
            <person name="Grigoriev I.V."/>
        </authorList>
    </citation>
    <scope>NUCLEOTIDE SEQUENCE</scope>
    <source>
        <strain evidence="2">AH 40177</strain>
    </source>
</reference>
<feature type="compositionally biased region" description="Polar residues" evidence="1">
    <location>
        <begin position="626"/>
        <end position="652"/>
    </location>
</feature>
<dbReference type="OrthoDB" id="3062753at2759"/>
<proteinExistence type="predicted"/>
<feature type="region of interest" description="Disordered" evidence="1">
    <location>
        <begin position="272"/>
        <end position="572"/>
    </location>
</feature>
<feature type="compositionally biased region" description="Basic residues" evidence="1">
    <location>
        <begin position="458"/>
        <end position="472"/>
    </location>
</feature>
<organism evidence="2 3">
    <name type="scientific">Rhodocollybia butyracea</name>
    <dbReference type="NCBI Taxonomy" id="206335"/>
    <lineage>
        <taxon>Eukaryota</taxon>
        <taxon>Fungi</taxon>
        <taxon>Dikarya</taxon>
        <taxon>Basidiomycota</taxon>
        <taxon>Agaricomycotina</taxon>
        <taxon>Agaricomycetes</taxon>
        <taxon>Agaricomycetidae</taxon>
        <taxon>Agaricales</taxon>
        <taxon>Marasmiineae</taxon>
        <taxon>Omphalotaceae</taxon>
        <taxon>Rhodocollybia</taxon>
    </lineage>
</organism>